<protein>
    <submittedName>
        <fullName evidence="3">Leucine-rich repeat-containing protein 34</fullName>
    </submittedName>
</protein>
<accession>A0A1W0WLF4</accession>
<comment type="caution">
    <text evidence="3">The sequence shown here is derived from an EMBL/GenBank/DDBJ whole genome shotgun (WGS) entry which is preliminary data.</text>
</comment>
<organism evidence="3 4">
    <name type="scientific">Hypsibius exemplaris</name>
    <name type="common">Freshwater tardigrade</name>
    <dbReference type="NCBI Taxonomy" id="2072580"/>
    <lineage>
        <taxon>Eukaryota</taxon>
        <taxon>Metazoa</taxon>
        <taxon>Ecdysozoa</taxon>
        <taxon>Tardigrada</taxon>
        <taxon>Eutardigrada</taxon>
        <taxon>Parachela</taxon>
        <taxon>Hypsibioidea</taxon>
        <taxon>Hypsibiidae</taxon>
        <taxon>Hypsibius</taxon>
    </lineage>
</organism>
<dbReference type="InterPro" id="IPR052201">
    <property type="entry name" value="LRR-containing_regulator"/>
</dbReference>
<feature type="region of interest" description="Disordered" evidence="2">
    <location>
        <begin position="1"/>
        <end position="21"/>
    </location>
</feature>
<dbReference type="AlphaFoldDB" id="A0A1W0WLF4"/>
<dbReference type="SUPFAM" id="SSF52047">
    <property type="entry name" value="RNI-like"/>
    <property type="match status" value="1"/>
</dbReference>
<dbReference type="InterPro" id="IPR001611">
    <property type="entry name" value="Leu-rich_rpt"/>
</dbReference>
<evidence type="ECO:0000256" key="2">
    <source>
        <dbReference type="SAM" id="MobiDB-lite"/>
    </source>
</evidence>
<dbReference type="Pfam" id="PF13516">
    <property type="entry name" value="LRR_6"/>
    <property type="match status" value="3"/>
</dbReference>
<dbReference type="Proteomes" id="UP000192578">
    <property type="component" value="Unassembled WGS sequence"/>
</dbReference>
<name>A0A1W0WLF4_HYPEX</name>
<evidence type="ECO:0000313" key="4">
    <source>
        <dbReference type="Proteomes" id="UP000192578"/>
    </source>
</evidence>
<keyword evidence="4" id="KW-1185">Reference proteome</keyword>
<reference evidence="4" key="1">
    <citation type="submission" date="2017-01" db="EMBL/GenBank/DDBJ databases">
        <title>Comparative genomics of anhydrobiosis in the tardigrade Hypsibius dujardini.</title>
        <authorList>
            <person name="Yoshida Y."/>
            <person name="Koutsovoulos G."/>
            <person name="Laetsch D."/>
            <person name="Stevens L."/>
            <person name="Kumar S."/>
            <person name="Horikawa D."/>
            <person name="Ishino K."/>
            <person name="Komine S."/>
            <person name="Tomita M."/>
            <person name="Blaxter M."/>
            <person name="Arakawa K."/>
        </authorList>
    </citation>
    <scope>NUCLEOTIDE SEQUENCE [LARGE SCALE GENOMIC DNA]</scope>
    <source>
        <strain evidence="4">Z151</strain>
    </source>
</reference>
<keyword evidence="1" id="KW-0677">Repeat</keyword>
<dbReference type="EMBL" id="MTYJ01000079">
    <property type="protein sequence ID" value="OQV16035.1"/>
    <property type="molecule type" value="Genomic_DNA"/>
</dbReference>
<evidence type="ECO:0000313" key="3">
    <source>
        <dbReference type="EMBL" id="OQV16035.1"/>
    </source>
</evidence>
<dbReference type="InterPro" id="IPR032675">
    <property type="entry name" value="LRR_dom_sf"/>
</dbReference>
<dbReference type="PANTHER" id="PTHR24111">
    <property type="entry name" value="LEUCINE-RICH REPEAT-CONTAINING PROTEIN 34"/>
    <property type="match status" value="1"/>
</dbReference>
<dbReference type="OrthoDB" id="272549at2759"/>
<dbReference type="Gene3D" id="3.80.10.10">
    <property type="entry name" value="Ribonuclease Inhibitor"/>
    <property type="match status" value="3"/>
</dbReference>
<dbReference type="SMART" id="SM00368">
    <property type="entry name" value="LRR_RI"/>
    <property type="match status" value="5"/>
</dbReference>
<gene>
    <name evidence="3" type="ORF">BV898_09805</name>
</gene>
<evidence type="ECO:0000256" key="1">
    <source>
        <dbReference type="ARBA" id="ARBA00022737"/>
    </source>
</evidence>
<sequence length="523" mass="59347">MPFITQNDADEEEVVKVPPEDPNAEPKAFTAALKDFGQRTRRDIGYFLEAYVQMCVAANEVPVPQLFYLFQSREKKQLLKRMRDNKACIYLAGNDPACRRRITDQDLKVVSDFLVIFFSGHLTSIDLRFNILEDVAGLCQLIIKSPTVTELNLMFNNLTDYGVSSLRNALLVWTKLTSYGAFEIASLVGELPTLRYLNLSYSELTIEAVIAIFIPLRANISRLECLDLTSPFILDCSSRAVLIDHCSRMLISNVHLIELHLAKIALDDFELDRLLIGLRRNHTLRYLNLHSNKLNRDGARLLMEFLMENHILEVLDLDSNHLTDEGVEYLSNAIYENSSLKMISLRYCAFGNPGLRYLTVGMLRGSLERLNVWQGVSLTGDGCKAFSNLIWSGRIKAENMDAKFYQVDGQWSMAEQGESGLHLGNVYSPTNFSILRSKQIPIDYCDNVIYQNVLAFTKTPGRTLVVVLTGDVGLVRGINTINRHFDLIVVMQRARKRTSTMQRHCDKIKETIEQESSGCLFYG</sequence>
<proteinExistence type="predicted"/>
<dbReference type="PANTHER" id="PTHR24111:SF0">
    <property type="entry name" value="LEUCINE-RICH REPEAT-CONTAINING PROTEIN"/>
    <property type="match status" value="1"/>
</dbReference>